<dbReference type="AlphaFoldDB" id="A0A6C0AEE7"/>
<dbReference type="SUPFAM" id="SSF57850">
    <property type="entry name" value="RING/U-box"/>
    <property type="match status" value="1"/>
</dbReference>
<protein>
    <recommendedName>
        <fullName evidence="1">RING-type domain-containing protein</fullName>
    </recommendedName>
</protein>
<dbReference type="EMBL" id="MN740594">
    <property type="protein sequence ID" value="QHS78056.1"/>
    <property type="molecule type" value="Genomic_DNA"/>
</dbReference>
<organism evidence="2">
    <name type="scientific">viral metagenome</name>
    <dbReference type="NCBI Taxonomy" id="1070528"/>
    <lineage>
        <taxon>unclassified sequences</taxon>
        <taxon>metagenomes</taxon>
        <taxon>organismal metagenomes</taxon>
    </lineage>
</organism>
<dbReference type="PROSITE" id="PS50089">
    <property type="entry name" value="ZF_RING_2"/>
    <property type="match status" value="1"/>
</dbReference>
<accession>A0A6C0AEE7</accession>
<dbReference type="Gene3D" id="3.30.40.10">
    <property type="entry name" value="Zinc/RING finger domain, C3HC4 (zinc finger)"/>
    <property type="match status" value="1"/>
</dbReference>
<evidence type="ECO:0000259" key="1">
    <source>
        <dbReference type="PROSITE" id="PS50089"/>
    </source>
</evidence>
<evidence type="ECO:0000313" key="2">
    <source>
        <dbReference type="EMBL" id="QHS78056.1"/>
    </source>
</evidence>
<dbReference type="InterPro" id="IPR013083">
    <property type="entry name" value="Znf_RING/FYVE/PHD"/>
</dbReference>
<sequence>MLSSKISNLKNKVNFPEIIKKKKIKNEIICNICNSNKIKANIILKCCKNLICNNCLKNLRNLNCPFCKNIIKITDKKILNEIINNEKIDKEEKNLIDNIILHISSLDLNFKINDFYGKDINFYRNLLENIKKSISECILHIKNLNPKFNPLKHKRRDLQFYQINYHNLFTDIQNYNLKYDY</sequence>
<dbReference type="InterPro" id="IPR001841">
    <property type="entry name" value="Znf_RING"/>
</dbReference>
<reference evidence="2" key="1">
    <citation type="journal article" date="2020" name="Nature">
        <title>Giant virus diversity and host interactions through global metagenomics.</title>
        <authorList>
            <person name="Schulz F."/>
            <person name="Roux S."/>
            <person name="Paez-Espino D."/>
            <person name="Jungbluth S."/>
            <person name="Walsh D.A."/>
            <person name="Denef V.J."/>
            <person name="McMahon K.D."/>
            <person name="Konstantinidis K.T."/>
            <person name="Eloe-Fadrosh E.A."/>
            <person name="Kyrpides N.C."/>
            <person name="Woyke T."/>
        </authorList>
    </citation>
    <scope>NUCLEOTIDE SEQUENCE</scope>
    <source>
        <strain evidence="2">GVMAG-S-1021933-23</strain>
    </source>
</reference>
<proteinExistence type="predicted"/>
<name>A0A6C0AEE7_9ZZZZ</name>
<feature type="domain" description="RING-type" evidence="1">
    <location>
        <begin position="30"/>
        <end position="68"/>
    </location>
</feature>